<accession>A0A975B3F3</accession>
<dbReference type="Proteomes" id="UP000663720">
    <property type="component" value="Chromosome"/>
</dbReference>
<evidence type="ECO:0000259" key="3">
    <source>
        <dbReference type="Pfam" id="PF13690"/>
    </source>
</evidence>
<dbReference type="SUPFAM" id="SSF103039">
    <property type="entry name" value="CheC-like"/>
    <property type="match status" value="1"/>
</dbReference>
<protein>
    <submittedName>
        <fullName evidence="4">Chemotaxis protein, CheC-like</fullName>
    </submittedName>
</protein>
<dbReference type="KEGG" id="dli:dnl_02900"/>
<dbReference type="PANTHER" id="PTHR43693:SF1">
    <property type="entry name" value="PROTEIN PHOSPHATASE CHEZ"/>
    <property type="match status" value="1"/>
</dbReference>
<dbReference type="InterPro" id="IPR028051">
    <property type="entry name" value="CheX-like_dom"/>
</dbReference>
<evidence type="ECO:0000313" key="5">
    <source>
        <dbReference type="Proteomes" id="UP000663720"/>
    </source>
</evidence>
<dbReference type="InterPro" id="IPR050992">
    <property type="entry name" value="CheZ_family_phosphatases"/>
</dbReference>
<dbReference type="GO" id="GO:0016787">
    <property type="term" value="F:hydrolase activity"/>
    <property type="evidence" value="ECO:0007669"/>
    <property type="project" value="UniProtKB-KW"/>
</dbReference>
<dbReference type="InterPro" id="IPR028976">
    <property type="entry name" value="CheC-like_sf"/>
</dbReference>
<dbReference type="Gene3D" id="3.40.1550.10">
    <property type="entry name" value="CheC-like"/>
    <property type="match status" value="1"/>
</dbReference>
<reference evidence="4" key="1">
    <citation type="journal article" date="2021" name="Microb. Physiol.">
        <title>Proteogenomic Insights into the Physiology of Marine, Sulfate-Reducing, Filamentous Desulfonema limicola and Desulfonema magnum.</title>
        <authorList>
            <person name="Schnaars V."/>
            <person name="Wohlbrand L."/>
            <person name="Scheve S."/>
            <person name="Hinrichs C."/>
            <person name="Reinhardt R."/>
            <person name="Rabus R."/>
        </authorList>
    </citation>
    <scope>NUCLEOTIDE SEQUENCE</scope>
    <source>
        <strain evidence="4">5ac10</strain>
    </source>
</reference>
<organism evidence="4 5">
    <name type="scientific">Desulfonema limicola</name>
    <dbReference type="NCBI Taxonomy" id="45656"/>
    <lineage>
        <taxon>Bacteria</taxon>
        <taxon>Pseudomonadati</taxon>
        <taxon>Thermodesulfobacteriota</taxon>
        <taxon>Desulfobacteria</taxon>
        <taxon>Desulfobacterales</taxon>
        <taxon>Desulfococcaceae</taxon>
        <taxon>Desulfonema</taxon>
    </lineage>
</organism>
<feature type="domain" description="Chemotaxis phosphatase CheX-like" evidence="3">
    <location>
        <begin position="66"/>
        <end position="149"/>
    </location>
</feature>
<evidence type="ECO:0000256" key="2">
    <source>
        <dbReference type="ARBA" id="ARBA00022801"/>
    </source>
</evidence>
<sequence length="203" mass="21968">MNPSAEQIDGLKELINIGVGRAASILNTMLSSHIVLQVPFVKLLTSDDFKNEIDYLGVEQLAAVELGFKGIFSGSSQLIFTTETAHKLVATLVGDNPVDEDIDAIKAGTLAEIGNIVLNGVMGSISNMLQLHFEYSVPNYLEGNAEALLKPSIDSPARTIILARTRFVVEKLHIDGDIALFFELIIFNRLLNAVNSLSSISRG</sequence>
<evidence type="ECO:0000313" key="4">
    <source>
        <dbReference type="EMBL" id="QTA78080.1"/>
    </source>
</evidence>
<dbReference type="GO" id="GO:0006935">
    <property type="term" value="P:chemotaxis"/>
    <property type="evidence" value="ECO:0007669"/>
    <property type="project" value="UniProtKB-KW"/>
</dbReference>
<keyword evidence="1" id="KW-0145">Chemotaxis</keyword>
<gene>
    <name evidence="4" type="ORF">dnl_02900</name>
</gene>
<dbReference type="PANTHER" id="PTHR43693">
    <property type="entry name" value="PROTEIN PHOSPHATASE CHEZ"/>
    <property type="match status" value="1"/>
</dbReference>
<dbReference type="CDD" id="cd17910">
    <property type="entry name" value="CheC_ClassII"/>
    <property type="match status" value="1"/>
</dbReference>
<keyword evidence="5" id="KW-1185">Reference proteome</keyword>
<dbReference type="RefSeq" id="WP_207689981.1">
    <property type="nucleotide sequence ID" value="NZ_CP061799.1"/>
</dbReference>
<dbReference type="EMBL" id="CP061799">
    <property type="protein sequence ID" value="QTA78080.1"/>
    <property type="molecule type" value="Genomic_DNA"/>
</dbReference>
<keyword evidence="2" id="KW-0378">Hydrolase</keyword>
<name>A0A975B3F3_9BACT</name>
<dbReference type="AlphaFoldDB" id="A0A975B3F3"/>
<dbReference type="Pfam" id="PF13690">
    <property type="entry name" value="CheX"/>
    <property type="match status" value="1"/>
</dbReference>
<proteinExistence type="predicted"/>
<evidence type="ECO:0000256" key="1">
    <source>
        <dbReference type="ARBA" id="ARBA00022500"/>
    </source>
</evidence>